<organism evidence="4 5">
    <name type="scientific">Saccoglossus kowalevskii</name>
    <name type="common">Acorn worm</name>
    <dbReference type="NCBI Taxonomy" id="10224"/>
    <lineage>
        <taxon>Eukaryota</taxon>
        <taxon>Metazoa</taxon>
        <taxon>Hemichordata</taxon>
        <taxon>Enteropneusta</taxon>
        <taxon>Harrimaniidae</taxon>
        <taxon>Saccoglossus</taxon>
    </lineage>
</organism>
<keyword evidence="4" id="KW-1185">Reference proteome</keyword>
<dbReference type="SUPFAM" id="SSF111347">
    <property type="entry name" value="Rap/Ran-GAP"/>
    <property type="match status" value="1"/>
</dbReference>
<feature type="region of interest" description="Disordered" evidence="2">
    <location>
        <begin position="188"/>
        <end position="272"/>
    </location>
</feature>
<feature type="compositionally biased region" description="Low complexity" evidence="2">
    <location>
        <begin position="1036"/>
        <end position="1049"/>
    </location>
</feature>
<feature type="compositionally biased region" description="Low complexity" evidence="2">
    <location>
        <begin position="208"/>
        <end position="218"/>
    </location>
</feature>
<reference evidence="5" key="1">
    <citation type="submission" date="2025-08" db="UniProtKB">
        <authorList>
            <consortium name="RefSeq"/>
        </authorList>
    </citation>
    <scope>IDENTIFICATION</scope>
    <source>
        <tissue evidence="5">Testes</tissue>
    </source>
</reference>
<feature type="domain" description="Rap-GAP" evidence="3">
    <location>
        <begin position="863"/>
        <end position="1117"/>
    </location>
</feature>
<evidence type="ECO:0000313" key="4">
    <source>
        <dbReference type="Proteomes" id="UP000694865"/>
    </source>
</evidence>
<dbReference type="InterPro" id="IPR035974">
    <property type="entry name" value="Rap/Ran-GAP_sf"/>
</dbReference>
<protein>
    <submittedName>
        <fullName evidence="5">Ral GTPase-activating protein subunit beta-like</fullName>
    </submittedName>
</protein>
<feature type="compositionally biased region" description="Polar residues" evidence="2">
    <location>
        <begin position="223"/>
        <end position="233"/>
    </location>
</feature>
<feature type="region of interest" description="Disordered" evidence="2">
    <location>
        <begin position="322"/>
        <end position="341"/>
    </location>
</feature>
<feature type="compositionally biased region" description="Polar residues" evidence="2">
    <location>
        <begin position="445"/>
        <end position="456"/>
    </location>
</feature>
<dbReference type="Pfam" id="PF20412">
    <property type="entry name" value="RALGAPB_N"/>
    <property type="match status" value="1"/>
</dbReference>
<dbReference type="Gene3D" id="3.40.50.11210">
    <property type="entry name" value="Rap/Ran-GAP"/>
    <property type="match status" value="1"/>
</dbReference>
<name>A0ABM0MPN7_SACKO</name>
<dbReference type="InterPro" id="IPR000331">
    <property type="entry name" value="Rap/Ran_GAP_dom"/>
</dbReference>
<gene>
    <name evidence="5" type="primary">LOC102803423</name>
</gene>
<dbReference type="PANTHER" id="PTHR21344">
    <property type="entry name" value="RAL GTPASE-ACTIVATING PROTEIN SUBUNIT BETA"/>
    <property type="match status" value="1"/>
</dbReference>
<dbReference type="PROSITE" id="PS50085">
    <property type="entry name" value="RAPGAP"/>
    <property type="match status" value="1"/>
</dbReference>
<dbReference type="InterPro" id="IPR046859">
    <property type="entry name" value="RGPA/RALGAPB_N"/>
</dbReference>
<dbReference type="GeneID" id="102803423"/>
<feature type="non-terminal residue" evidence="5">
    <location>
        <position position="1"/>
    </location>
</feature>
<evidence type="ECO:0000313" key="5">
    <source>
        <dbReference type="RefSeq" id="XP_006821978.1"/>
    </source>
</evidence>
<evidence type="ECO:0000256" key="2">
    <source>
        <dbReference type="SAM" id="MobiDB-lite"/>
    </source>
</evidence>
<dbReference type="PANTHER" id="PTHR21344:SF1">
    <property type="entry name" value="RAL GTPASE-ACTIVATING PROTEIN SUBUNIT BETA"/>
    <property type="match status" value="1"/>
</dbReference>
<feature type="region of interest" description="Disordered" evidence="2">
    <location>
        <begin position="1034"/>
        <end position="1056"/>
    </location>
</feature>
<keyword evidence="1" id="KW-0343">GTPase activation</keyword>
<sequence length="1208" mass="135274">GIVFGQRGQVLYSTNLNGLADHLCDRLVSVLFEIWILACARCFPSPPLWKTLRDMCATWRHHSSLVEQWNRVNKVLTSRVLKFLHGPNFPPLKVGDEDSNIVPSDMDNDSIAQSWFRFLHVLSNPVDLSRPVIISNTPKFLHHALTSEDVIDPHQHPCLRSLPSIYLKAMKGISVLVDAFLGIQHQEVESPGKNRRSVHVPPPPPPGQAGLTPTPTQGRKITKSFSVASTSAHKATRDKAASISGVSLTPTSPLTSGRISPSQPVKERQQPLPKIPQCNSVLHLFGSWLFEASLTGCLPARRFSIGNESRRTASFTTDIRRMSMQPDGSNPTISSNPYLDDAPETYDAGRAEASGTLCRIFCSQKSSEEILPVYLSRFYTTLIEGLRNDEHMSGHVLCSIIVNSADLLRIDLKGVQILIPEMISALEMVLPERDLRFKVSLNSLDSGTSGQSTQNLGRPHGSDNENPTVIKAMHTLKEFDTAWGLFVRCTHLVCQRLMSSWKTELHISLAALELLSGLAKVKLHIQDTLECRRAVKWICDYISYQCSRPAPNHSRDLHTMIVAAYLCLSVWIIQHHYLLDDKECLHCVLEVVELGISGSKSQNKMSEPKIYKHDKEQKPASLRVREAAESVRGYIMDNLGYFPPPCGAEAVCSLLNEDSLLRYAKGKYANDKSGSFNYFVLENKVLLAVLEQPLGSNQDPLPTVTSILRGHSGRHAWTMQLKHLSRNQKAYLSDPGRPMPVNDMGTHYEVTSRNFPEIVDNAPVTKADQSIPSLASIETDQQRQEHEKLLKLIEEQADQERHVREVTLDEITNQEYPDPRTEVKSPKPCQDFHPTRLLLSHLGYLSLDALKVLPYSKLNCLHLELLDGIPSRDSDTVFIFYVKAGQKTANRILGNVESVDNVQPEFMEFLKSVGWPVEISKHCGWTGHISTSWKTEHSDAGLSHTDDGLYSADITNHGGGLYNGDRQVLYYADVMCEIAFVVPSLQAPRQPGRRHSSEDVSAVSATKEKPLEVTLKSSKSPRHLSLDLASSDIQTNLLPSPGSPSGNSSRLKRFPTRQSLLTGPETKVLVVWLEDYDDHETFPLTDLLAETSTGIEYLLMSSSSLNKVLDKEIIIIFIHPLTSGLYRIHVEGKTHMAIPLVDGMVVSRRSLGTLVRQTAINTCCRKRLENDLHTPPHVRRKHKIQDMVNKYRKRMTESEFYTTLFMQK</sequence>
<feature type="compositionally biased region" description="Polar residues" evidence="2">
    <location>
        <begin position="326"/>
        <end position="337"/>
    </location>
</feature>
<dbReference type="RefSeq" id="XP_006821978.1">
    <property type="nucleotide sequence ID" value="XM_006821915.1"/>
</dbReference>
<evidence type="ECO:0000256" key="1">
    <source>
        <dbReference type="ARBA" id="ARBA00022468"/>
    </source>
</evidence>
<dbReference type="InterPro" id="IPR039930">
    <property type="entry name" value="RALGAPB"/>
</dbReference>
<proteinExistence type="predicted"/>
<dbReference type="Proteomes" id="UP000694865">
    <property type="component" value="Unplaced"/>
</dbReference>
<evidence type="ECO:0000259" key="3">
    <source>
        <dbReference type="PROSITE" id="PS50085"/>
    </source>
</evidence>
<feature type="compositionally biased region" description="Polar residues" evidence="2">
    <location>
        <begin position="244"/>
        <end position="263"/>
    </location>
</feature>
<feature type="region of interest" description="Disordered" evidence="2">
    <location>
        <begin position="445"/>
        <end position="464"/>
    </location>
</feature>
<feature type="region of interest" description="Disordered" evidence="2">
    <location>
        <begin position="987"/>
        <end position="1006"/>
    </location>
</feature>
<accession>A0ABM0MPN7</accession>